<keyword evidence="4" id="KW-1185">Reference proteome</keyword>
<keyword evidence="2" id="KW-0812">Transmembrane</keyword>
<dbReference type="Proteomes" id="UP000785200">
    <property type="component" value="Unassembled WGS sequence"/>
</dbReference>
<evidence type="ECO:0000256" key="2">
    <source>
        <dbReference type="SAM" id="Phobius"/>
    </source>
</evidence>
<proteinExistence type="predicted"/>
<reference evidence="3" key="1">
    <citation type="submission" date="2019-07" db="EMBL/GenBank/DDBJ databases">
        <title>Hyphodiscus hymeniophilus genome sequencing and assembly.</title>
        <authorList>
            <person name="Kramer G."/>
            <person name="Nodwell J."/>
        </authorList>
    </citation>
    <scope>NUCLEOTIDE SEQUENCE</scope>
    <source>
        <strain evidence="3">ATCC 34498</strain>
    </source>
</reference>
<sequence>MDSANGHHSRDLESKLLNDRTPSSVDDEKVSLRSAADKKSTKMAKIQHCIFTLLLLSLLAVGVAAVTMNEAPRDAAHPISAEPAEESRFQQLLNAVDPTALHEFLHEIMKGKYQHGVFREDKTAVEALHKQNAEVAGSLVELAKRQATSSGNATVVTTTAFDSSFDDSSFDDSRFDNIRFSVLYACSVLYTIHHCSRVICGVNDAPLYYASCLSIIFWDHPKLLSSFSSFFELRVNFSLEFSQFFYANISSTKTSPSSSRTTLFTTTFANGAVSTVTSVTVVAAGQADQTTAGPGTSTASGNASLQTGGVGRMEVGLAGSVGLSAVVGGTLMMVVGAL</sequence>
<keyword evidence="2" id="KW-0472">Membrane</keyword>
<dbReference type="OrthoDB" id="5427732at2759"/>
<gene>
    <name evidence="3" type="ORF">D0Z07_8860</name>
</gene>
<organism evidence="3 4">
    <name type="scientific">Hyphodiscus hymeniophilus</name>
    <dbReference type="NCBI Taxonomy" id="353542"/>
    <lineage>
        <taxon>Eukaryota</taxon>
        <taxon>Fungi</taxon>
        <taxon>Dikarya</taxon>
        <taxon>Ascomycota</taxon>
        <taxon>Pezizomycotina</taxon>
        <taxon>Leotiomycetes</taxon>
        <taxon>Helotiales</taxon>
        <taxon>Hyphodiscaceae</taxon>
        <taxon>Hyphodiscus</taxon>
    </lineage>
</organism>
<dbReference type="AlphaFoldDB" id="A0A9P6SMU7"/>
<keyword evidence="2" id="KW-1133">Transmembrane helix</keyword>
<feature type="compositionally biased region" description="Basic and acidic residues" evidence="1">
    <location>
        <begin position="8"/>
        <end position="18"/>
    </location>
</feature>
<feature type="transmembrane region" description="Helical" evidence="2">
    <location>
        <begin position="48"/>
        <end position="68"/>
    </location>
</feature>
<evidence type="ECO:0000313" key="3">
    <source>
        <dbReference type="EMBL" id="KAG0645269.1"/>
    </source>
</evidence>
<evidence type="ECO:0000313" key="4">
    <source>
        <dbReference type="Proteomes" id="UP000785200"/>
    </source>
</evidence>
<evidence type="ECO:0000256" key="1">
    <source>
        <dbReference type="SAM" id="MobiDB-lite"/>
    </source>
</evidence>
<protein>
    <submittedName>
        <fullName evidence="3">Uncharacterized protein</fullName>
    </submittedName>
</protein>
<dbReference type="EMBL" id="VNKQ01000019">
    <property type="protein sequence ID" value="KAG0645269.1"/>
    <property type="molecule type" value="Genomic_DNA"/>
</dbReference>
<feature type="region of interest" description="Disordered" evidence="1">
    <location>
        <begin position="1"/>
        <end position="37"/>
    </location>
</feature>
<name>A0A9P6SMU7_9HELO</name>
<feature type="compositionally biased region" description="Basic and acidic residues" evidence="1">
    <location>
        <begin position="26"/>
        <end position="37"/>
    </location>
</feature>
<accession>A0A9P6SMU7</accession>
<comment type="caution">
    <text evidence="3">The sequence shown here is derived from an EMBL/GenBank/DDBJ whole genome shotgun (WGS) entry which is preliminary data.</text>
</comment>